<proteinExistence type="predicted"/>
<feature type="compositionally biased region" description="Polar residues" evidence="1">
    <location>
        <begin position="104"/>
        <end position="113"/>
    </location>
</feature>
<evidence type="ECO:0000313" key="3">
    <source>
        <dbReference type="Proteomes" id="UP000016936"/>
    </source>
</evidence>
<organism evidence="2 3">
    <name type="scientific">Cochliobolus heterostrophus (strain C5 / ATCC 48332 / race O)</name>
    <name type="common">Southern corn leaf blight fungus</name>
    <name type="synonym">Bipolaris maydis</name>
    <dbReference type="NCBI Taxonomy" id="701091"/>
    <lineage>
        <taxon>Eukaryota</taxon>
        <taxon>Fungi</taxon>
        <taxon>Dikarya</taxon>
        <taxon>Ascomycota</taxon>
        <taxon>Pezizomycotina</taxon>
        <taxon>Dothideomycetes</taxon>
        <taxon>Pleosporomycetidae</taxon>
        <taxon>Pleosporales</taxon>
        <taxon>Pleosporineae</taxon>
        <taxon>Pleosporaceae</taxon>
        <taxon>Bipolaris</taxon>
    </lineage>
</organism>
<feature type="region of interest" description="Disordered" evidence="1">
    <location>
        <begin position="88"/>
        <end position="113"/>
    </location>
</feature>
<evidence type="ECO:0000313" key="2">
    <source>
        <dbReference type="EMBL" id="EMD93860.1"/>
    </source>
</evidence>
<gene>
    <name evidence="2" type="ORF">COCHEDRAFT_1096652</name>
</gene>
<dbReference type="Proteomes" id="UP000016936">
    <property type="component" value="Unassembled WGS sequence"/>
</dbReference>
<sequence>RVRNFPRSSTSSLDEKITQLSKIYKIVLLREKVGSLKVALDTAIRRKSRKRRYVRTEEALTISKVGSSCGDDKSALKRVRGERRYGRYKQTRHNARTCAVEVDSASNRSDSND</sequence>
<reference evidence="2 3" key="1">
    <citation type="journal article" date="2012" name="PLoS Pathog.">
        <title>Diverse lifestyles and strategies of plant pathogenesis encoded in the genomes of eighteen Dothideomycetes fungi.</title>
        <authorList>
            <person name="Ohm R.A."/>
            <person name="Feau N."/>
            <person name="Henrissat B."/>
            <person name="Schoch C.L."/>
            <person name="Horwitz B.A."/>
            <person name="Barry K.W."/>
            <person name="Condon B.J."/>
            <person name="Copeland A.C."/>
            <person name="Dhillon B."/>
            <person name="Glaser F."/>
            <person name="Hesse C.N."/>
            <person name="Kosti I."/>
            <person name="LaButti K."/>
            <person name="Lindquist E.A."/>
            <person name="Lucas S."/>
            <person name="Salamov A.A."/>
            <person name="Bradshaw R.E."/>
            <person name="Ciuffetti L."/>
            <person name="Hamelin R.C."/>
            <person name="Kema G.H.J."/>
            <person name="Lawrence C."/>
            <person name="Scott J.A."/>
            <person name="Spatafora J.W."/>
            <person name="Turgeon B.G."/>
            <person name="de Wit P.J.G.M."/>
            <person name="Zhong S."/>
            <person name="Goodwin S.B."/>
            <person name="Grigoriev I.V."/>
        </authorList>
    </citation>
    <scope>NUCLEOTIDE SEQUENCE [LARGE SCALE GENOMIC DNA]</scope>
    <source>
        <strain evidence="3">C5 / ATCC 48332 / race O</strain>
    </source>
</reference>
<name>M2T8K4_COCH5</name>
<reference evidence="3" key="2">
    <citation type="journal article" date="2013" name="PLoS Genet.">
        <title>Comparative genome structure, secondary metabolite, and effector coding capacity across Cochliobolus pathogens.</title>
        <authorList>
            <person name="Condon B.J."/>
            <person name="Leng Y."/>
            <person name="Wu D."/>
            <person name="Bushley K.E."/>
            <person name="Ohm R.A."/>
            <person name="Otillar R."/>
            <person name="Martin J."/>
            <person name="Schackwitz W."/>
            <person name="Grimwood J."/>
            <person name="MohdZainudin N."/>
            <person name="Xue C."/>
            <person name="Wang R."/>
            <person name="Manning V.A."/>
            <person name="Dhillon B."/>
            <person name="Tu Z.J."/>
            <person name="Steffenson B.J."/>
            <person name="Salamov A."/>
            <person name="Sun H."/>
            <person name="Lowry S."/>
            <person name="LaButti K."/>
            <person name="Han J."/>
            <person name="Copeland A."/>
            <person name="Lindquist E."/>
            <person name="Barry K."/>
            <person name="Schmutz J."/>
            <person name="Baker S.E."/>
            <person name="Ciuffetti L.M."/>
            <person name="Grigoriev I.V."/>
            <person name="Zhong S."/>
            <person name="Turgeon B.G."/>
        </authorList>
    </citation>
    <scope>NUCLEOTIDE SEQUENCE [LARGE SCALE GENOMIC DNA]</scope>
    <source>
        <strain evidence="3">C5 / ATCC 48332 / race O</strain>
    </source>
</reference>
<keyword evidence="3" id="KW-1185">Reference proteome</keyword>
<feature type="non-terminal residue" evidence="2">
    <location>
        <position position="1"/>
    </location>
</feature>
<evidence type="ECO:0000256" key="1">
    <source>
        <dbReference type="SAM" id="MobiDB-lite"/>
    </source>
</evidence>
<dbReference type="AlphaFoldDB" id="M2T8K4"/>
<dbReference type="HOGENOM" id="CLU_171505_0_0_1"/>
<accession>M2T8K4</accession>
<protein>
    <submittedName>
        <fullName evidence="2">Uncharacterized protein</fullName>
    </submittedName>
</protein>
<dbReference type="EMBL" id="KB445573">
    <property type="protein sequence ID" value="EMD93860.1"/>
    <property type="molecule type" value="Genomic_DNA"/>
</dbReference>